<dbReference type="InterPro" id="IPR033480">
    <property type="entry name" value="sCache_2"/>
</dbReference>
<comment type="similarity">
    <text evidence="7">Belongs to the methyl-accepting chemotaxis (MCP) protein family.</text>
</comment>
<gene>
    <name evidence="12" type="ORF">SAMN05216361_1497</name>
</gene>
<dbReference type="CDD" id="cd06225">
    <property type="entry name" value="HAMP"/>
    <property type="match status" value="1"/>
</dbReference>
<keyword evidence="6 8" id="KW-0807">Transducer</keyword>
<dbReference type="Proteomes" id="UP000184520">
    <property type="component" value="Unassembled WGS sequence"/>
</dbReference>
<dbReference type="SUPFAM" id="SSF58104">
    <property type="entry name" value="Methyl-accepting chemotaxis protein (MCP) signaling domain"/>
    <property type="match status" value="1"/>
</dbReference>
<dbReference type="OrthoDB" id="2489132at2"/>
<keyword evidence="4 9" id="KW-1133">Transmembrane helix</keyword>
<name>A0A1M5HJR8_9ALTE</name>
<dbReference type="Pfam" id="PF00672">
    <property type="entry name" value="HAMP"/>
    <property type="match status" value="1"/>
</dbReference>
<protein>
    <submittedName>
        <fullName evidence="12">Methyl-accepting chemotaxis protein</fullName>
    </submittedName>
</protein>
<reference evidence="13" key="1">
    <citation type="submission" date="2016-11" db="EMBL/GenBank/DDBJ databases">
        <authorList>
            <person name="Varghese N."/>
            <person name="Submissions S."/>
        </authorList>
    </citation>
    <scope>NUCLEOTIDE SEQUENCE [LARGE SCALE GENOMIC DNA]</scope>
    <source>
        <strain evidence="13">CGMCC 1.8995</strain>
    </source>
</reference>
<dbReference type="GO" id="GO:0004888">
    <property type="term" value="F:transmembrane signaling receptor activity"/>
    <property type="evidence" value="ECO:0007669"/>
    <property type="project" value="InterPro"/>
</dbReference>
<evidence type="ECO:0000256" key="9">
    <source>
        <dbReference type="SAM" id="Phobius"/>
    </source>
</evidence>
<sequence>MLATSWSVRTRLLVILLLSLLAMLALETVNLRSQYRDAVQHQKQHLQRLVDAATSQVHYFYQRAEQGILTEAQAREQALEVLNAQQFGKDGYFFVLNQSVDMIGHGQQPAVRGKNFANAVSEDGVTVFSNMSALVTTGQSEGAFFEYQWRAAGESVAEDKISYVKAFAPWGWVVGSGVYLADIHSAVKQDLIYSLGGVAIIGSLLLLIALWLVRSIVVPLHEIEAVIDDMAAANLSHRVTYQADNELGRMGKAVNTMLDNMVSLIQQLSSSATQLHGSAQQLSAASLQSHKGSTDQVNVTHQMHTGVESLLATIDAICKQSAETTTLGDTVNERVHESRTELDASESMVGALSGVVGNTASRLRSLEKDTAQIAEVLVEIESISEQTNLLALNAAIEAARAGESGRGFAVVADEVRKLASRTRTSTDVVRQAIERLQSSVDSSVKAMEQSESQAEKARALTEHAVSVLAGTAADMHSVHAMTEDISQTTEEQTVVAGDIDAHVKHIMSVTSEVNEATEMVAANAEQLSQLAETLHGQIQRFQL</sequence>
<dbReference type="SMART" id="SM00304">
    <property type="entry name" value="HAMP"/>
    <property type="match status" value="1"/>
</dbReference>
<evidence type="ECO:0000256" key="1">
    <source>
        <dbReference type="ARBA" id="ARBA00004651"/>
    </source>
</evidence>
<dbReference type="PANTHER" id="PTHR32089:SF119">
    <property type="entry name" value="METHYL-ACCEPTING CHEMOTAXIS PROTEIN CTPL"/>
    <property type="match status" value="1"/>
</dbReference>
<keyword evidence="13" id="KW-1185">Reference proteome</keyword>
<evidence type="ECO:0000256" key="4">
    <source>
        <dbReference type="ARBA" id="ARBA00022989"/>
    </source>
</evidence>
<dbReference type="Pfam" id="PF00015">
    <property type="entry name" value="MCPsignal"/>
    <property type="match status" value="1"/>
</dbReference>
<evidence type="ECO:0000256" key="6">
    <source>
        <dbReference type="ARBA" id="ARBA00023224"/>
    </source>
</evidence>
<evidence type="ECO:0000256" key="2">
    <source>
        <dbReference type="ARBA" id="ARBA00022475"/>
    </source>
</evidence>
<organism evidence="12 13">
    <name type="scientific">Marisediminitalea aggregata</name>
    <dbReference type="NCBI Taxonomy" id="634436"/>
    <lineage>
        <taxon>Bacteria</taxon>
        <taxon>Pseudomonadati</taxon>
        <taxon>Pseudomonadota</taxon>
        <taxon>Gammaproteobacteria</taxon>
        <taxon>Alteromonadales</taxon>
        <taxon>Alteromonadaceae</taxon>
        <taxon>Marisediminitalea</taxon>
    </lineage>
</organism>
<evidence type="ECO:0000256" key="3">
    <source>
        <dbReference type="ARBA" id="ARBA00022692"/>
    </source>
</evidence>
<keyword evidence="3 9" id="KW-0812">Transmembrane</keyword>
<dbReference type="RefSeq" id="WP_084526286.1">
    <property type="nucleotide sequence ID" value="NZ_FQWD01000002.1"/>
</dbReference>
<evidence type="ECO:0000256" key="7">
    <source>
        <dbReference type="ARBA" id="ARBA00029447"/>
    </source>
</evidence>
<dbReference type="EMBL" id="FQWD01000002">
    <property type="protein sequence ID" value="SHG16072.1"/>
    <property type="molecule type" value="Genomic_DNA"/>
</dbReference>
<dbReference type="AlphaFoldDB" id="A0A1M5HJR8"/>
<evidence type="ECO:0000256" key="8">
    <source>
        <dbReference type="PROSITE-ProRule" id="PRU00284"/>
    </source>
</evidence>
<evidence type="ECO:0000256" key="5">
    <source>
        <dbReference type="ARBA" id="ARBA00023136"/>
    </source>
</evidence>
<evidence type="ECO:0000313" key="13">
    <source>
        <dbReference type="Proteomes" id="UP000184520"/>
    </source>
</evidence>
<evidence type="ECO:0000259" key="11">
    <source>
        <dbReference type="PROSITE" id="PS50885"/>
    </source>
</evidence>
<keyword evidence="2" id="KW-1003">Cell membrane</keyword>
<dbReference type="Gene3D" id="1.10.287.950">
    <property type="entry name" value="Methyl-accepting chemotaxis protein"/>
    <property type="match status" value="1"/>
</dbReference>
<keyword evidence="5 9" id="KW-0472">Membrane</keyword>
<dbReference type="GO" id="GO:0007165">
    <property type="term" value="P:signal transduction"/>
    <property type="evidence" value="ECO:0007669"/>
    <property type="project" value="UniProtKB-KW"/>
</dbReference>
<dbReference type="Gene3D" id="3.30.450.20">
    <property type="entry name" value="PAS domain"/>
    <property type="match status" value="1"/>
</dbReference>
<feature type="domain" description="Methyl-accepting transducer" evidence="10">
    <location>
        <begin position="271"/>
        <end position="507"/>
    </location>
</feature>
<dbReference type="Pfam" id="PF17200">
    <property type="entry name" value="sCache_2"/>
    <property type="match status" value="1"/>
</dbReference>
<dbReference type="InterPro" id="IPR004090">
    <property type="entry name" value="Chemotax_Me-accpt_rcpt"/>
</dbReference>
<dbReference type="PRINTS" id="PR00260">
    <property type="entry name" value="CHEMTRNSDUCR"/>
</dbReference>
<dbReference type="PANTHER" id="PTHR32089">
    <property type="entry name" value="METHYL-ACCEPTING CHEMOTAXIS PROTEIN MCPB"/>
    <property type="match status" value="1"/>
</dbReference>
<feature type="domain" description="HAMP" evidence="11">
    <location>
        <begin position="214"/>
        <end position="266"/>
    </location>
</feature>
<feature type="transmembrane region" description="Helical" evidence="9">
    <location>
        <begin position="191"/>
        <end position="213"/>
    </location>
</feature>
<dbReference type="SMART" id="SM00283">
    <property type="entry name" value="MA"/>
    <property type="match status" value="1"/>
</dbReference>
<dbReference type="PROSITE" id="PS50885">
    <property type="entry name" value="HAMP"/>
    <property type="match status" value="1"/>
</dbReference>
<dbReference type="GO" id="GO:0006935">
    <property type="term" value="P:chemotaxis"/>
    <property type="evidence" value="ECO:0007669"/>
    <property type="project" value="InterPro"/>
</dbReference>
<dbReference type="InterPro" id="IPR004089">
    <property type="entry name" value="MCPsignal_dom"/>
</dbReference>
<accession>A0A1M5HJR8</accession>
<dbReference type="SMART" id="SM01049">
    <property type="entry name" value="Cache_2"/>
    <property type="match status" value="1"/>
</dbReference>
<evidence type="ECO:0000259" key="10">
    <source>
        <dbReference type="PROSITE" id="PS50111"/>
    </source>
</evidence>
<dbReference type="STRING" id="634436.SAMN05216361_1497"/>
<dbReference type="PROSITE" id="PS50111">
    <property type="entry name" value="CHEMOTAXIS_TRANSDUC_2"/>
    <property type="match status" value="1"/>
</dbReference>
<comment type="subcellular location">
    <subcellularLocation>
        <location evidence="1">Cell membrane</location>
        <topology evidence="1">Multi-pass membrane protein</topology>
    </subcellularLocation>
</comment>
<dbReference type="InterPro" id="IPR003660">
    <property type="entry name" value="HAMP_dom"/>
</dbReference>
<dbReference type="GO" id="GO:0005886">
    <property type="term" value="C:plasma membrane"/>
    <property type="evidence" value="ECO:0007669"/>
    <property type="project" value="UniProtKB-SubCell"/>
</dbReference>
<evidence type="ECO:0000313" key="12">
    <source>
        <dbReference type="EMBL" id="SHG16072.1"/>
    </source>
</evidence>
<dbReference type="FunFam" id="1.10.287.950:FF:000001">
    <property type="entry name" value="Methyl-accepting chemotaxis sensory transducer"/>
    <property type="match status" value="1"/>
</dbReference>
<proteinExistence type="inferred from homology"/>